<dbReference type="Gene3D" id="2.60.120.620">
    <property type="entry name" value="q2cbj1_9rhob like domain"/>
    <property type="match status" value="1"/>
</dbReference>
<proteinExistence type="predicted"/>
<evidence type="ECO:0008006" key="3">
    <source>
        <dbReference type="Google" id="ProtNLM"/>
    </source>
</evidence>
<evidence type="ECO:0000256" key="1">
    <source>
        <dbReference type="SAM" id="MobiDB-lite"/>
    </source>
</evidence>
<feature type="compositionally biased region" description="Low complexity" evidence="1">
    <location>
        <begin position="22"/>
        <end position="31"/>
    </location>
</feature>
<protein>
    <recommendedName>
        <fullName evidence="3">Prolyl 4-hydroxylase alpha subunit domain-containing protein</fullName>
    </recommendedName>
</protein>
<reference evidence="2" key="1">
    <citation type="submission" date="2021-01" db="EMBL/GenBank/DDBJ databases">
        <authorList>
            <person name="Corre E."/>
            <person name="Pelletier E."/>
            <person name="Niang G."/>
            <person name="Scheremetjew M."/>
            <person name="Finn R."/>
            <person name="Kale V."/>
            <person name="Holt S."/>
            <person name="Cochrane G."/>
            <person name="Meng A."/>
            <person name="Brown T."/>
            <person name="Cohen L."/>
        </authorList>
    </citation>
    <scope>NUCLEOTIDE SEQUENCE</scope>
    <source>
        <strain evidence="2">CCMP2084</strain>
    </source>
</reference>
<accession>A0A7S2UAX1</accession>
<dbReference type="AlphaFoldDB" id="A0A7S2UAX1"/>
<organism evidence="2">
    <name type="scientific">Attheya septentrionalis</name>
    <dbReference type="NCBI Taxonomy" id="420275"/>
    <lineage>
        <taxon>Eukaryota</taxon>
        <taxon>Sar</taxon>
        <taxon>Stramenopiles</taxon>
        <taxon>Ochrophyta</taxon>
        <taxon>Bacillariophyta</taxon>
        <taxon>Coscinodiscophyceae</taxon>
        <taxon>Chaetocerotophycidae</taxon>
        <taxon>Chaetocerotales</taxon>
        <taxon>Attheyaceae</taxon>
        <taxon>Attheya</taxon>
    </lineage>
</organism>
<dbReference type="EMBL" id="HBHQ01008696">
    <property type="protein sequence ID" value="CAD9814018.1"/>
    <property type="molecule type" value="Transcribed_RNA"/>
</dbReference>
<feature type="region of interest" description="Disordered" evidence="1">
    <location>
        <begin position="1"/>
        <end position="42"/>
    </location>
</feature>
<sequence>MVFGTRRSMARRRSKRNREAAADGAIAGAAGQTEPPSSRDDGKGPVWMRLLLKLGTYGMAYFMFQQFNKFKKEGALDHRTIWAGPGRQPVVVIDDFLQEETAIRWRDVLLYEFQREVKGDGDSSSVSKSLQKWELDPSHPFSLEMWKHFSSDKVTNRVPDLLLGSDSQKKDSTEVPLRLLELAVRRNHAGGITYASETSVDSKIEDGAFVIVSFLSATQNEDSEWKEEFGGLLQLSCPDEEADVTTSSSPSWCENLLPKFNTAVIFPTTSSTGSKTPNHQITKVESEFAMGTSRFEIIAQFAAADRNGHDDKKATAPSDTNSEL</sequence>
<gene>
    <name evidence="2" type="ORF">ASEP1449_LOCUS5843</name>
</gene>
<name>A0A7S2UAX1_9STRA</name>
<evidence type="ECO:0000313" key="2">
    <source>
        <dbReference type="EMBL" id="CAD9814018.1"/>
    </source>
</evidence>